<gene>
    <name evidence="9" type="ORF">FTUN_8615</name>
</gene>
<keyword evidence="5" id="KW-0175">Coiled coil</keyword>
<keyword evidence="10" id="KW-1185">Reference proteome</keyword>
<dbReference type="SUPFAM" id="SSF52172">
    <property type="entry name" value="CheY-like"/>
    <property type="match status" value="1"/>
</dbReference>
<dbReference type="InterPro" id="IPR004358">
    <property type="entry name" value="Sig_transdc_His_kin-like_C"/>
</dbReference>
<dbReference type="Pfam" id="PF00072">
    <property type="entry name" value="Response_reg"/>
    <property type="match status" value="1"/>
</dbReference>
<dbReference type="EMBL" id="CP053452">
    <property type="protein sequence ID" value="QJX00977.1"/>
    <property type="molecule type" value="Genomic_DNA"/>
</dbReference>
<organism evidence="9 10">
    <name type="scientific">Frigoriglobus tundricola</name>
    <dbReference type="NCBI Taxonomy" id="2774151"/>
    <lineage>
        <taxon>Bacteria</taxon>
        <taxon>Pseudomonadati</taxon>
        <taxon>Planctomycetota</taxon>
        <taxon>Planctomycetia</taxon>
        <taxon>Gemmatales</taxon>
        <taxon>Gemmataceae</taxon>
        <taxon>Frigoriglobus</taxon>
    </lineage>
</organism>
<name>A0A6M5Z586_9BACT</name>
<reference evidence="10" key="1">
    <citation type="submission" date="2020-05" db="EMBL/GenBank/DDBJ databases">
        <title>Frigoriglobus tundricola gen. nov., sp. nov., a psychrotolerant cellulolytic planctomycete of the family Gemmataceae with two divergent copies of 16S rRNA gene.</title>
        <authorList>
            <person name="Kulichevskaya I.S."/>
            <person name="Ivanova A.A."/>
            <person name="Naumoff D.G."/>
            <person name="Beletsky A.V."/>
            <person name="Rijpstra W.I.C."/>
            <person name="Sinninghe Damste J.S."/>
            <person name="Mardanov A.V."/>
            <person name="Ravin N.V."/>
            <person name="Dedysh S.N."/>
        </authorList>
    </citation>
    <scope>NUCLEOTIDE SEQUENCE [LARGE SCALE GENOMIC DNA]</scope>
    <source>
        <strain evidence="10">PL17</strain>
    </source>
</reference>
<dbReference type="Pfam" id="PF00512">
    <property type="entry name" value="HisKA"/>
    <property type="match status" value="1"/>
</dbReference>
<evidence type="ECO:0000259" key="7">
    <source>
        <dbReference type="PROSITE" id="PS50109"/>
    </source>
</evidence>
<dbReference type="SUPFAM" id="SSF55874">
    <property type="entry name" value="ATPase domain of HSP90 chaperone/DNA topoisomerase II/histidine kinase"/>
    <property type="match status" value="1"/>
</dbReference>
<keyword evidence="9" id="KW-0418">Kinase</keyword>
<evidence type="ECO:0000313" key="9">
    <source>
        <dbReference type="EMBL" id="QJX00977.1"/>
    </source>
</evidence>
<dbReference type="CDD" id="cd00082">
    <property type="entry name" value="HisKA"/>
    <property type="match status" value="1"/>
</dbReference>
<evidence type="ECO:0000256" key="1">
    <source>
        <dbReference type="ARBA" id="ARBA00000085"/>
    </source>
</evidence>
<keyword evidence="6" id="KW-0812">Transmembrane</keyword>
<dbReference type="CDD" id="cd00156">
    <property type="entry name" value="REC"/>
    <property type="match status" value="1"/>
</dbReference>
<dbReference type="InterPro" id="IPR011006">
    <property type="entry name" value="CheY-like_superfamily"/>
</dbReference>
<dbReference type="InterPro" id="IPR003594">
    <property type="entry name" value="HATPase_dom"/>
</dbReference>
<evidence type="ECO:0000313" key="10">
    <source>
        <dbReference type="Proteomes" id="UP000503447"/>
    </source>
</evidence>
<keyword evidence="6" id="KW-1133">Transmembrane helix</keyword>
<evidence type="ECO:0000259" key="8">
    <source>
        <dbReference type="PROSITE" id="PS50110"/>
    </source>
</evidence>
<feature type="transmembrane region" description="Helical" evidence="6">
    <location>
        <begin position="169"/>
        <end position="197"/>
    </location>
</feature>
<dbReference type="Gene3D" id="3.40.50.2300">
    <property type="match status" value="1"/>
</dbReference>
<evidence type="ECO:0000256" key="6">
    <source>
        <dbReference type="SAM" id="Phobius"/>
    </source>
</evidence>
<feature type="modified residue" description="4-aspartylphosphate" evidence="4">
    <location>
        <position position="547"/>
    </location>
</feature>
<dbReference type="SMART" id="SM00387">
    <property type="entry name" value="HATPase_c"/>
    <property type="match status" value="1"/>
</dbReference>
<dbReference type="InterPro" id="IPR036890">
    <property type="entry name" value="HATPase_C_sf"/>
</dbReference>
<feature type="transmembrane region" description="Helical" evidence="6">
    <location>
        <begin position="37"/>
        <end position="54"/>
    </location>
</feature>
<evidence type="ECO:0000256" key="4">
    <source>
        <dbReference type="PROSITE-ProRule" id="PRU00169"/>
    </source>
</evidence>
<dbReference type="GO" id="GO:0000155">
    <property type="term" value="F:phosphorelay sensor kinase activity"/>
    <property type="evidence" value="ECO:0007669"/>
    <property type="project" value="InterPro"/>
</dbReference>
<dbReference type="InterPro" id="IPR001789">
    <property type="entry name" value="Sig_transdc_resp-reg_receiver"/>
</dbReference>
<dbReference type="SMART" id="SM00388">
    <property type="entry name" value="HisKA"/>
    <property type="match status" value="1"/>
</dbReference>
<dbReference type="InterPro" id="IPR036097">
    <property type="entry name" value="HisK_dim/P_sf"/>
</dbReference>
<dbReference type="KEGG" id="ftj:FTUN_8615"/>
<dbReference type="InterPro" id="IPR003661">
    <property type="entry name" value="HisK_dim/P_dom"/>
</dbReference>
<dbReference type="RefSeq" id="WP_171475616.1">
    <property type="nucleotide sequence ID" value="NZ_CP053452.2"/>
</dbReference>
<feature type="domain" description="Response regulatory" evidence="8">
    <location>
        <begin position="496"/>
        <end position="612"/>
    </location>
</feature>
<evidence type="ECO:0000256" key="3">
    <source>
        <dbReference type="ARBA" id="ARBA00022553"/>
    </source>
</evidence>
<dbReference type="Gene3D" id="1.10.287.130">
    <property type="match status" value="1"/>
</dbReference>
<dbReference type="SMART" id="SM00448">
    <property type="entry name" value="REC"/>
    <property type="match status" value="1"/>
</dbReference>
<feature type="transmembrane region" description="Helical" evidence="6">
    <location>
        <begin position="131"/>
        <end position="157"/>
    </location>
</feature>
<dbReference type="Proteomes" id="UP000503447">
    <property type="component" value="Chromosome"/>
</dbReference>
<dbReference type="InterPro" id="IPR048437">
    <property type="entry name" value="MASE11"/>
</dbReference>
<dbReference type="PRINTS" id="PR00344">
    <property type="entry name" value="BCTRLSENSOR"/>
</dbReference>
<accession>A0A6M5Z586</accession>
<dbReference type="Pfam" id="PF02518">
    <property type="entry name" value="HATPase_c"/>
    <property type="match status" value="1"/>
</dbReference>
<sequence length="614" mass="65946">MSDARPPGPSRIDRLLEKLLFAPLAGEPHAETWRRNVLELGLTVCVVLGSIVYVPSVGLALRHEKWVVAVADTVAVVAVVALRFARAPGFAPRAVAFSFVMYGLGVALLIEIGPICQIYMFGFSVITTLLLGVRVGVCAVALNALTLLGIGLAGFAAPEMAVSWHPPSAAGWVVTAMNFVLVNFVLVVTIGVVLAALERLAEREHEARALLERERADLVAANAALDQQVRERRELESQLVHARKMEAVGQLAGGVAHDFNNLLTVINGCSDLVLEALPPADAGRVMLTQIRDAGQRAAALTRQLLAFSRRQVLAPQVISPNAVVANIEKMLARLIGEDVRVETVLSPDTSRIRVDPGQFEQVLLNLATNARDAMPTGGRLTIETENLVLARGDALSRWGARPGAYVALRVSDTGCGMAPEVKARMFEPFFTTKDPGKGTGLGLATVFGIVKQSDGFIDAESEAGRGTCFRILFPAVTDDVRPASQHDEPVRKGSETVLLVEDEPGVRGLAKLALETQGYRVLTAANGNEAVRVFATHGDEVQVVVTDVVMPEMGGRELVEQIRRLRASVKVLYMSGYTDDAVVRHGIVEAVEAFLQKPFSPLALARKVRAVLDA</sequence>
<dbReference type="InterPro" id="IPR005467">
    <property type="entry name" value="His_kinase_dom"/>
</dbReference>
<feature type="domain" description="Histidine kinase" evidence="7">
    <location>
        <begin position="254"/>
        <end position="477"/>
    </location>
</feature>
<proteinExistence type="predicted"/>
<dbReference type="SUPFAM" id="SSF47384">
    <property type="entry name" value="Homodimeric domain of signal transducing histidine kinase"/>
    <property type="match status" value="1"/>
</dbReference>
<dbReference type="PROSITE" id="PS50109">
    <property type="entry name" value="HIS_KIN"/>
    <property type="match status" value="1"/>
</dbReference>
<dbReference type="EC" id="2.7.13.3" evidence="2"/>
<dbReference type="AlphaFoldDB" id="A0A6M5Z586"/>
<keyword evidence="3 4" id="KW-0597">Phosphoprotein</keyword>
<keyword evidence="9" id="KW-0808">Transferase</keyword>
<dbReference type="PANTHER" id="PTHR43065">
    <property type="entry name" value="SENSOR HISTIDINE KINASE"/>
    <property type="match status" value="1"/>
</dbReference>
<dbReference type="Pfam" id="PF20969">
    <property type="entry name" value="MASE11"/>
    <property type="match status" value="1"/>
</dbReference>
<feature type="transmembrane region" description="Helical" evidence="6">
    <location>
        <begin position="66"/>
        <end position="84"/>
    </location>
</feature>
<dbReference type="PANTHER" id="PTHR43065:SF42">
    <property type="entry name" value="TWO-COMPONENT SENSOR PPRA"/>
    <property type="match status" value="1"/>
</dbReference>
<evidence type="ECO:0000256" key="2">
    <source>
        <dbReference type="ARBA" id="ARBA00012438"/>
    </source>
</evidence>
<protein>
    <recommendedName>
        <fullName evidence="2">histidine kinase</fullName>
        <ecNumber evidence="2">2.7.13.3</ecNumber>
    </recommendedName>
</protein>
<dbReference type="PROSITE" id="PS50110">
    <property type="entry name" value="RESPONSE_REGULATORY"/>
    <property type="match status" value="1"/>
</dbReference>
<comment type="catalytic activity">
    <reaction evidence="1">
        <text>ATP + protein L-histidine = ADP + protein N-phospho-L-histidine.</text>
        <dbReference type="EC" id="2.7.13.3"/>
    </reaction>
</comment>
<feature type="coiled-coil region" evidence="5">
    <location>
        <begin position="194"/>
        <end position="245"/>
    </location>
</feature>
<keyword evidence="6" id="KW-0472">Membrane</keyword>
<evidence type="ECO:0000256" key="5">
    <source>
        <dbReference type="SAM" id="Coils"/>
    </source>
</evidence>
<dbReference type="Gene3D" id="3.30.565.10">
    <property type="entry name" value="Histidine kinase-like ATPase, C-terminal domain"/>
    <property type="match status" value="1"/>
</dbReference>